<organism evidence="1 2">
    <name type="scientific">Sodiomyces alkalinus (strain CBS 110278 / VKM F-3762 / F11)</name>
    <name type="common">Alkaliphilic filamentous fungus</name>
    <dbReference type="NCBI Taxonomy" id="1314773"/>
    <lineage>
        <taxon>Eukaryota</taxon>
        <taxon>Fungi</taxon>
        <taxon>Dikarya</taxon>
        <taxon>Ascomycota</taxon>
        <taxon>Pezizomycotina</taxon>
        <taxon>Sordariomycetes</taxon>
        <taxon>Hypocreomycetidae</taxon>
        <taxon>Glomerellales</taxon>
        <taxon>Plectosphaerellaceae</taxon>
        <taxon>Sodiomyces</taxon>
    </lineage>
</organism>
<dbReference type="EMBL" id="ML119053">
    <property type="protein sequence ID" value="ROT39480.1"/>
    <property type="molecule type" value="Genomic_DNA"/>
</dbReference>
<protein>
    <submittedName>
        <fullName evidence="1">Uncharacterized protein</fullName>
    </submittedName>
</protein>
<keyword evidence="2" id="KW-1185">Reference proteome</keyword>
<reference evidence="1 2" key="1">
    <citation type="journal article" date="2018" name="Mol. Ecol.">
        <title>The obligate alkalophilic soda-lake fungus Sodiomyces alkalinus has shifted to a protein diet.</title>
        <authorList>
            <person name="Grum-Grzhimaylo A.A."/>
            <person name="Falkoski D.L."/>
            <person name="van den Heuvel J."/>
            <person name="Valero-Jimenez C.A."/>
            <person name="Min B."/>
            <person name="Choi I.G."/>
            <person name="Lipzen A."/>
            <person name="Daum C.G."/>
            <person name="Aanen D.K."/>
            <person name="Tsang A."/>
            <person name="Henrissat B."/>
            <person name="Bilanenko E.N."/>
            <person name="de Vries R.P."/>
            <person name="van Kan J.A.L."/>
            <person name="Grigoriev I.V."/>
            <person name="Debets A.J.M."/>
        </authorList>
    </citation>
    <scope>NUCLEOTIDE SEQUENCE [LARGE SCALE GENOMIC DNA]</scope>
    <source>
        <strain evidence="1 2">F11</strain>
    </source>
</reference>
<dbReference type="RefSeq" id="XP_028467286.1">
    <property type="nucleotide sequence ID" value="XM_028606700.1"/>
</dbReference>
<evidence type="ECO:0000313" key="2">
    <source>
        <dbReference type="Proteomes" id="UP000272025"/>
    </source>
</evidence>
<gene>
    <name evidence="1" type="ORF">SODALDRAFT_130863</name>
</gene>
<dbReference type="Proteomes" id="UP000272025">
    <property type="component" value="Unassembled WGS sequence"/>
</dbReference>
<sequence length="181" mass="19676">MQLDLSDNTPSLLSAFLFLSFPCPSGLWSSIPLPDRPRRLPFTLPWTKYRHVRIYCIASWPAMAEVAEQEPQKGGGVVVNPVFLFLFSPSPLSISSIPTFPPPPNVSFALLTGQALQHGQGVKVSTLHPKVQVKSVHCLNCPPLAPGSALFGRPTPISGPQLSLHLFSLHHCLPSSVFPSH</sequence>
<accession>A0A3N2PY91</accession>
<dbReference type="GeneID" id="39575178"/>
<evidence type="ECO:0000313" key="1">
    <source>
        <dbReference type="EMBL" id="ROT39480.1"/>
    </source>
</evidence>
<proteinExistence type="predicted"/>
<dbReference type="AlphaFoldDB" id="A0A3N2PY91"/>
<name>A0A3N2PY91_SODAK</name>